<sequence>MLDFASLYLSVFCGSLALPPAFLFARFIYRRIEPHIRVVVAYFIYSKLTFRRQCLRVSGLGLSVLIIYIVANALFLGVSTNGEVDLENRAAAMAAMNLMLIFLGGKTNLLADLVRFPLSSYYLAHRCIAVIAAAEALLHSGLILYRRPVFDEFAKSGTVLSPAAGGLLVTIFGSLWLYRFLGRFFGLLHLLGAVGVLGGLVWHIVLREISPAGIPVFVACGLLGSTHLYRLVRMFLFNHTQATVETRWDKEVVVQLKLATDKPVKVFPGCYFYVFFNGPLPFYDLFHGYAMTPFWGSPAQFINGEVSDPTFLITRKGHHAKSLGCVSSGDSLRLDGPYGRDLKLYRYETVVLTAKGIGIVGVLPFALQLAGRRQRDDEARSRHARLRDSSEPVFADFSRNVDVIWWLEHDYQDQWVADQLKSLQELDSQNLLVVWCIYPDSKKASNSFQKNKYWSAQSNFGFDSFSRELRQEARYPGETIVVVLIKFIMIASGDSEFVDQIRHIVLQNITSKRSIRFANVDFVAPPGPPNHPSDNRSESQVALVNSPNKNEPAHSDATGIEMDTVDQRGRRITHVV</sequence>
<evidence type="ECO:0000313" key="11">
    <source>
        <dbReference type="Proteomes" id="UP000532311"/>
    </source>
</evidence>
<feature type="transmembrane region" description="Helical" evidence="8">
    <location>
        <begin position="157"/>
        <end position="178"/>
    </location>
</feature>
<keyword evidence="4 8" id="KW-1133">Transmembrane helix</keyword>
<evidence type="ECO:0000256" key="7">
    <source>
        <dbReference type="SAM" id="MobiDB-lite"/>
    </source>
</evidence>
<feature type="compositionally biased region" description="Polar residues" evidence="7">
    <location>
        <begin position="538"/>
        <end position="549"/>
    </location>
</feature>
<feature type="transmembrane region" description="Helical" evidence="8">
    <location>
        <begin position="90"/>
        <end position="111"/>
    </location>
</feature>
<comment type="caution">
    <text evidence="10">The sequence shown here is derived from an EMBL/GenBank/DDBJ whole genome shotgun (WGS) entry which is preliminary data.</text>
</comment>
<comment type="subcellular location">
    <subcellularLocation>
        <location evidence="1">Membrane</location>
        <topology evidence="1">Multi-pass membrane protein</topology>
    </subcellularLocation>
</comment>
<dbReference type="GO" id="GO:0005886">
    <property type="term" value="C:plasma membrane"/>
    <property type="evidence" value="ECO:0007669"/>
    <property type="project" value="TreeGrafter"/>
</dbReference>
<evidence type="ECO:0000256" key="8">
    <source>
        <dbReference type="SAM" id="Phobius"/>
    </source>
</evidence>
<accession>A0A8H5XMI9</accession>
<dbReference type="Proteomes" id="UP000532311">
    <property type="component" value="Unassembled WGS sequence"/>
</dbReference>
<dbReference type="InterPro" id="IPR051410">
    <property type="entry name" value="Ferric/Cupric_Reductase"/>
</dbReference>
<dbReference type="GO" id="GO:0000293">
    <property type="term" value="F:ferric-chelate reductase activity"/>
    <property type="evidence" value="ECO:0007669"/>
    <property type="project" value="TreeGrafter"/>
</dbReference>
<feature type="transmembrane region" description="Helical" evidence="8">
    <location>
        <begin position="6"/>
        <end position="29"/>
    </location>
</feature>
<dbReference type="InterPro" id="IPR039261">
    <property type="entry name" value="FNR_nucleotide-bd"/>
</dbReference>
<keyword evidence="6 8" id="KW-0472">Membrane</keyword>
<keyword evidence="3 8" id="KW-0812">Transmembrane</keyword>
<evidence type="ECO:0000256" key="5">
    <source>
        <dbReference type="ARBA" id="ARBA00023065"/>
    </source>
</evidence>
<feature type="region of interest" description="Disordered" evidence="7">
    <location>
        <begin position="523"/>
        <end position="560"/>
    </location>
</feature>
<dbReference type="PANTHER" id="PTHR32361:SF26">
    <property type="entry name" value="FAD-BINDING 8 DOMAIN-CONTAINING PROTEIN-RELATED"/>
    <property type="match status" value="1"/>
</dbReference>
<protein>
    <recommendedName>
        <fullName evidence="9">Ferric oxidoreductase domain-containing protein</fullName>
    </recommendedName>
</protein>
<gene>
    <name evidence="10" type="ORF">FGLOB1_13754</name>
</gene>
<keyword evidence="2" id="KW-0813">Transport</keyword>
<evidence type="ECO:0000313" key="10">
    <source>
        <dbReference type="EMBL" id="KAF5696137.1"/>
    </source>
</evidence>
<dbReference type="Gene3D" id="3.40.50.80">
    <property type="entry name" value="Nucleotide-binding domain of ferredoxin-NADP reductase (FNR) module"/>
    <property type="match status" value="1"/>
</dbReference>
<proteinExistence type="predicted"/>
<evidence type="ECO:0000259" key="9">
    <source>
        <dbReference type="Pfam" id="PF01794"/>
    </source>
</evidence>
<dbReference type="AlphaFoldDB" id="A0A8H5XMI9"/>
<feature type="domain" description="Ferric oxidoreductase" evidence="9">
    <location>
        <begin position="92"/>
        <end position="198"/>
    </location>
</feature>
<dbReference type="PANTHER" id="PTHR32361">
    <property type="entry name" value="FERRIC/CUPRIC REDUCTASE TRANSMEMBRANE COMPONENT"/>
    <property type="match status" value="1"/>
</dbReference>
<feature type="transmembrane region" description="Helical" evidence="8">
    <location>
        <begin position="57"/>
        <end position="78"/>
    </location>
</feature>
<evidence type="ECO:0000256" key="3">
    <source>
        <dbReference type="ARBA" id="ARBA00022692"/>
    </source>
</evidence>
<name>A0A8H5XMI9_9HYPO</name>
<evidence type="ECO:0000256" key="1">
    <source>
        <dbReference type="ARBA" id="ARBA00004141"/>
    </source>
</evidence>
<feature type="transmembrane region" description="Helical" evidence="8">
    <location>
        <begin position="123"/>
        <end position="145"/>
    </location>
</feature>
<keyword evidence="5" id="KW-0406">Ion transport</keyword>
<evidence type="ECO:0000256" key="4">
    <source>
        <dbReference type="ARBA" id="ARBA00022989"/>
    </source>
</evidence>
<feature type="transmembrane region" description="Helical" evidence="8">
    <location>
        <begin position="185"/>
        <end position="206"/>
    </location>
</feature>
<dbReference type="InterPro" id="IPR013130">
    <property type="entry name" value="Fe3_Rdtase_TM_dom"/>
</dbReference>
<dbReference type="GO" id="GO:0006879">
    <property type="term" value="P:intracellular iron ion homeostasis"/>
    <property type="evidence" value="ECO:0007669"/>
    <property type="project" value="TreeGrafter"/>
</dbReference>
<keyword evidence="11" id="KW-1185">Reference proteome</keyword>
<feature type="transmembrane region" description="Helical" evidence="8">
    <location>
        <begin position="212"/>
        <end position="232"/>
    </location>
</feature>
<dbReference type="EMBL" id="JAAQPF010000896">
    <property type="protein sequence ID" value="KAF5696137.1"/>
    <property type="molecule type" value="Genomic_DNA"/>
</dbReference>
<organism evidence="10 11">
    <name type="scientific">Fusarium globosum</name>
    <dbReference type="NCBI Taxonomy" id="78864"/>
    <lineage>
        <taxon>Eukaryota</taxon>
        <taxon>Fungi</taxon>
        <taxon>Dikarya</taxon>
        <taxon>Ascomycota</taxon>
        <taxon>Pezizomycotina</taxon>
        <taxon>Sordariomycetes</taxon>
        <taxon>Hypocreomycetidae</taxon>
        <taxon>Hypocreales</taxon>
        <taxon>Nectriaceae</taxon>
        <taxon>Fusarium</taxon>
        <taxon>Fusarium fujikuroi species complex</taxon>
    </lineage>
</organism>
<dbReference type="GO" id="GO:0006826">
    <property type="term" value="P:iron ion transport"/>
    <property type="evidence" value="ECO:0007669"/>
    <property type="project" value="TreeGrafter"/>
</dbReference>
<dbReference type="GO" id="GO:0015677">
    <property type="term" value="P:copper ion import"/>
    <property type="evidence" value="ECO:0007669"/>
    <property type="project" value="TreeGrafter"/>
</dbReference>
<evidence type="ECO:0000256" key="6">
    <source>
        <dbReference type="ARBA" id="ARBA00023136"/>
    </source>
</evidence>
<evidence type="ECO:0000256" key="2">
    <source>
        <dbReference type="ARBA" id="ARBA00022448"/>
    </source>
</evidence>
<reference evidence="10 11" key="1">
    <citation type="submission" date="2020-05" db="EMBL/GenBank/DDBJ databases">
        <title>Identification and distribution of gene clusters putatively required for synthesis of sphingolipid metabolism inhibitors in phylogenetically diverse species of the filamentous fungus Fusarium.</title>
        <authorList>
            <person name="Kim H.-S."/>
            <person name="Busman M."/>
            <person name="Brown D.W."/>
            <person name="Divon H."/>
            <person name="Uhlig S."/>
            <person name="Proctor R.H."/>
        </authorList>
    </citation>
    <scope>NUCLEOTIDE SEQUENCE [LARGE SCALE GENOMIC DNA]</scope>
    <source>
        <strain evidence="10 11">NRRL 26131</strain>
    </source>
</reference>
<dbReference type="Pfam" id="PF01794">
    <property type="entry name" value="Ferric_reduct"/>
    <property type="match status" value="1"/>
</dbReference>